<dbReference type="InterPro" id="IPR003740">
    <property type="entry name" value="YitT"/>
</dbReference>
<evidence type="ECO:0000313" key="8">
    <source>
        <dbReference type="EMBL" id="QTH63306.1"/>
    </source>
</evidence>
<keyword evidence="5 7" id="KW-0472">Membrane</keyword>
<dbReference type="Pfam" id="PF02588">
    <property type="entry name" value="YitT_membrane"/>
    <property type="match status" value="1"/>
</dbReference>
<evidence type="ECO:0000256" key="7">
    <source>
        <dbReference type="SAM" id="Phobius"/>
    </source>
</evidence>
<proteinExistence type="predicted"/>
<sequence>MKKIAFQWYAILEGCFLVALGIFFLQSSELLVGGTAGVSALLNRHFELTFGTWFFIVNLPFFYLAIKQMGRTFTVRSFFCIGLVSLLSDALTLLIVLDTIPTWLAAFIGGGLIGIGLLLLFRHNTSLGGVNILALYLEKRFNIHSGKVILALDCVVLAAALHSYPIEKVAYSLVGFIVLSSVLGRYHKKAPVEQHSPQPERGRSKFSRLKWSFKKS</sequence>
<name>A0A975DA16_9GAMM</name>
<evidence type="ECO:0000256" key="4">
    <source>
        <dbReference type="ARBA" id="ARBA00022989"/>
    </source>
</evidence>
<organism evidence="8 9">
    <name type="scientific">Psychrosphaera ytuae</name>
    <dbReference type="NCBI Taxonomy" id="2820710"/>
    <lineage>
        <taxon>Bacteria</taxon>
        <taxon>Pseudomonadati</taxon>
        <taxon>Pseudomonadota</taxon>
        <taxon>Gammaproteobacteria</taxon>
        <taxon>Alteromonadales</taxon>
        <taxon>Pseudoalteromonadaceae</taxon>
        <taxon>Psychrosphaera</taxon>
    </lineage>
</organism>
<comment type="subcellular location">
    <subcellularLocation>
        <location evidence="1">Cell membrane</location>
        <topology evidence="1">Multi-pass membrane protein</topology>
    </subcellularLocation>
</comment>
<keyword evidence="9" id="KW-1185">Reference proteome</keyword>
<dbReference type="EMBL" id="CP072110">
    <property type="protein sequence ID" value="QTH63306.1"/>
    <property type="molecule type" value="Genomic_DNA"/>
</dbReference>
<evidence type="ECO:0000313" key="9">
    <source>
        <dbReference type="Proteomes" id="UP000682739"/>
    </source>
</evidence>
<feature type="transmembrane region" description="Helical" evidence="7">
    <location>
        <begin position="103"/>
        <end position="121"/>
    </location>
</feature>
<evidence type="ECO:0000256" key="2">
    <source>
        <dbReference type="ARBA" id="ARBA00022475"/>
    </source>
</evidence>
<keyword evidence="3 7" id="KW-0812">Transmembrane</keyword>
<protein>
    <submittedName>
        <fullName evidence="8">YitT family protein</fullName>
    </submittedName>
</protein>
<dbReference type="GO" id="GO:0005886">
    <property type="term" value="C:plasma membrane"/>
    <property type="evidence" value="ECO:0007669"/>
    <property type="project" value="UniProtKB-SubCell"/>
</dbReference>
<accession>A0A975DA16</accession>
<evidence type="ECO:0000256" key="6">
    <source>
        <dbReference type="SAM" id="MobiDB-lite"/>
    </source>
</evidence>
<dbReference type="Proteomes" id="UP000682739">
    <property type="component" value="Chromosome"/>
</dbReference>
<gene>
    <name evidence="8" type="ORF">J1N51_11260</name>
</gene>
<dbReference type="PANTHER" id="PTHR33545">
    <property type="entry name" value="UPF0750 MEMBRANE PROTEIN YITT-RELATED"/>
    <property type="match status" value="1"/>
</dbReference>
<feature type="transmembrane region" description="Helical" evidence="7">
    <location>
        <begin position="78"/>
        <end position="97"/>
    </location>
</feature>
<evidence type="ECO:0000256" key="1">
    <source>
        <dbReference type="ARBA" id="ARBA00004651"/>
    </source>
</evidence>
<dbReference type="KEGG" id="psym:J1N51_11260"/>
<dbReference type="PANTHER" id="PTHR33545:SF5">
    <property type="entry name" value="UPF0750 MEMBRANE PROTEIN YITT"/>
    <property type="match status" value="1"/>
</dbReference>
<dbReference type="RefSeq" id="WP_208831363.1">
    <property type="nucleotide sequence ID" value="NZ_CP072110.1"/>
</dbReference>
<keyword evidence="2" id="KW-1003">Cell membrane</keyword>
<evidence type="ECO:0000256" key="3">
    <source>
        <dbReference type="ARBA" id="ARBA00022692"/>
    </source>
</evidence>
<feature type="transmembrane region" description="Helical" evidence="7">
    <location>
        <begin position="46"/>
        <end position="66"/>
    </location>
</feature>
<dbReference type="InterPro" id="IPR051461">
    <property type="entry name" value="UPF0750_membrane"/>
</dbReference>
<keyword evidence="4 7" id="KW-1133">Transmembrane helix</keyword>
<dbReference type="AlphaFoldDB" id="A0A975DA16"/>
<feature type="compositionally biased region" description="Basic residues" evidence="6">
    <location>
        <begin position="204"/>
        <end position="216"/>
    </location>
</feature>
<reference evidence="8" key="1">
    <citation type="submission" date="2021-03" db="EMBL/GenBank/DDBJ databases">
        <title>Description of Psychrosphaera ytuae sp. nov. isolated from deep sea sediment of South China Sea.</title>
        <authorList>
            <person name="Zhang J."/>
            <person name="Xu X.-D."/>
        </authorList>
    </citation>
    <scope>NUCLEOTIDE SEQUENCE</scope>
    <source>
        <strain evidence="8">MTZ26</strain>
    </source>
</reference>
<evidence type="ECO:0000256" key="5">
    <source>
        <dbReference type="ARBA" id="ARBA00023136"/>
    </source>
</evidence>
<feature type="transmembrane region" description="Helical" evidence="7">
    <location>
        <begin position="7"/>
        <end position="26"/>
    </location>
</feature>
<feature type="region of interest" description="Disordered" evidence="6">
    <location>
        <begin position="193"/>
        <end position="216"/>
    </location>
</feature>